<comment type="caution">
    <text evidence="4">The sequence shown here is derived from an EMBL/GenBank/DDBJ whole genome shotgun (WGS) entry which is preliminary data.</text>
</comment>
<accession>A0A1F5AH01</accession>
<dbReference type="GO" id="GO:0055052">
    <property type="term" value="C:ATP-binding cassette (ABC) transporter complex, substrate-binding subunit-containing"/>
    <property type="evidence" value="ECO:0007669"/>
    <property type="project" value="TreeGrafter"/>
</dbReference>
<keyword evidence="2" id="KW-0813">Transport</keyword>
<keyword evidence="3" id="KW-0732">Signal</keyword>
<dbReference type="EMBL" id="MEYH01000012">
    <property type="protein sequence ID" value="OGD17254.1"/>
    <property type="molecule type" value="Genomic_DNA"/>
</dbReference>
<dbReference type="GO" id="GO:0015768">
    <property type="term" value="P:maltose transport"/>
    <property type="evidence" value="ECO:0007669"/>
    <property type="project" value="TreeGrafter"/>
</dbReference>
<evidence type="ECO:0000313" key="4">
    <source>
        <dbReference type="EMBL" id="OGD17254.1"/>
    </source>
</evidence>
<organism evidence="4 5">
    <name type="scientific">Candidatus Sediminicultor quintus</name>
    <dbReference type="NCBI Taxonomy" id="1797291"/>
    <lineage>
        <taxon>Bacteria</taxon>
        <taxon>Pseudomonadati</taxon>
        <taxon>Atribacterota</taxon>
        <taxon>Candidatus Phoenicimicrobiia</taxon>
        <taxon>Candidatus Pheonicimicrobiales</taxon>
        <taxon>Candidatus Phoenicimicrobiaceae</taxon>
        <taxon>Candidatus Sediminicultor</taxon>
    </lineage>
</organism>
<dbReference type="PANTHER" id="PTHR30061">
    <property type="entry name" value="MALTOSE-BINDING PERIPLASMIC PROTEIN"/>
    <property type="match status" value="1"/>
</dbReference>
<reference evidence="4 5" key="1">
    <citation type="journal article" date="2016" name="Nat. Commun.">
        <title>Thousands of microbial genomes shed light on interconnected biogeochemical processes in an aquifer system.</title>
        <authorList>
            <person name="Anantharaman K."/>
            <person name="Brown C.T."/>
            <person name="Hug L.A."/>
            <person name="Sharon I."/>
            <person name="Castelle C.J."/>
            <person name="Probst A.J."/>
            <person name="Thomas B.C."/>
            <person name="Singh A."/>
            <person name="Wilkins M.J."/>
            <person name="Karaoz U."/>
            <person name="Brodie E.L."/>
            <person name="Williams K.H."/>
            <person name="Hubbard S.S."/>
            <person name="Banfield J.F."/>
        </authorList>
    </citation>
    <scope>NUCLEOTIDE SEQUENCE [LARGE SCALE GENOMIC DNA]</scope>
</reference>
<dbReference type="Pfam" id="PF01547">
    <property type="entry name" value="SBP_bac_1"/>
    <property type="match status" value="1"/>
</dbReference>
<evidence type="ECO:0000256" key="3">
    <source>
        <dbReference type="ARBA" id="ARBA00022729"/>
    </source>
</evidence>
<sequence>MLKKIILLVLVVFFLYAGMAWAQETIVFWAMPNAPDESHLSWLEKAAADFKAKTGITVNYEIVGWGDAWSKISMSLIEPICDVSQVGTTWNPQFAATSGLEQIDINGFGGADSFMAANLESTTYKDNYYGIPWFAETRCLFYNKDMFEEAGAVPPTTWGELVLAGEKINSKFGTGRAFAMAGTNAWDLLHNWAILLWQSGGDLLSADHKKATFNSGAGITAMQWYVDLVKRGLADQACAEYNQPQADSAFINGNVAMCYMGPWNIANIESENPTLNYGIVEPPKGPVGKGSFSGGSNLVVFANSKHKEAAKAWVNYLIEKQVLVDYTKNLTHMLPAKIEAFEDPYYNTGVWKVFKETLSYATAYPPLGVWGDIENAVVSEFKNILSTYVNGKYTEGTAKEYLDLAAAAVDRALAKEK</sequence>
<proteinExistence type="inferred from homology"/>
<gene>
    <name evidence="4" type="ORF">A2V47_07410</name>
</gene>
<dbReference type="SUPFAM" id="SSF53850">
    <property type="entry name" value="Periplasmic binding protein-like II"/>
    <property type="match status" value="1"/>
</dbReference>
<evidence type="ECO:0000256" key="2">
    <source>
        <dbReference type="ARBA" id="ARBA00022448"/>
    </source>
</evidence>
<evidence type="ECO:0000313" key="5">
    <source>
        <dbReference type="Proteomes" id="UP000177701"/>
    </source>
</evidence>
<dbReference type="GO" id="GO:1901982">
    <property type="term" value="F:maltose binding"/>
    <property type="evidence" value="ECO:0007669"/>
    <property type="project" value="TreeGrafter"/>
</dbReference>
<dbReference type="STRING" id="1797291.A2V47_07410"/>
<dbReference type="InterPro" id="IPR006059">
    <property type="entry name" value="SBP"/>
</dbReference>
<dbReference type="AlphaFoldDB" id="A0A1F5AH01"/>
<comment type="similarity">
    <text evidence="1">Belongs to the bacterial solute-binding protein 1 family.</text>
</comment>
<dbReference type="Proteomes" id="UP000177701">
    <property type="component" value="Unassembled WGS sequence"/>
</dbReference>
<evidence type="ECO:0000256" key="1">
    <source>
        <dbReference type="ARBA" id="ARBA00008520"/>
    </source>
</evidence>
<name>A0A1F5AH01_9BACT</name>
<dbReference type="Gene3D" id="3.40.190.10">
    <property type="entry name" value="Periplasmic binding protein-like II"/>
    <property type="match status" value="2"/>
</dbReference>
<dbReference type="GO" id="GO:0042956">
    <property type="term" value="P:maltodextrin transmembrane transport"/>
    <property type="evidence" value="ECO:0007669"/>
    <property type="project" value="TreeGrafter"/>
</dbReference>
<protein>
    <submittedName>
        <fullName evidence="4">ABC transporter substrate-binding protein</fullName>
    </submittedName>
</protein>
<dbReference type="PANTHER" id="PTHR30061:SF50">
    <property type="entry name" value="MALTOSE_MALTODEXTRIN-BINDING PERIPLASMIC PROTEIN"/>
    <property type="match status" value="1"/>
</dbReference>